<gene>
    <name evidence="2" type="ORF">BN1095_440153</name>
    <name evidence="1" type="ORF">BN1096_520320</name>
</gene>
<reference evidence="1" key="1">
    <citation type="submission" date="2014-07" db="EMBL/GenBank/DDBJ databases">
        <authorList>
            <person name="Monot Marc"/>
        </authorList>
    </citation>
    <scope>NUCLEOTIDE SEQUENCE</scope>
    <source>
        <strain evidence="2">7032989</strain>
    </source>
</reference>
<accession>A0A069A3M9</accession>
<evidence type="ECO:0000313" key="2">
    <source>
        <dbReference type="EMBL" id="CDT35298.1"/>
    </source>
</evidence>
<sequence>MLIDARNMGIKDVLIAASIYRLVEFSNAIKAIFPNT</sequence>
<dbReference type="EMBL" id="LK932505">
    <property type="protein sequence ID" value="CDS85509.1"/>
    <property type="molecule type" value="Genomic_DNA"/>
</dbReference>
<organism evidence="1">
    <name type="scientific">Clostridioides difficile</name>
    <name type="common">Peptoclostridium difficile</name>
    <dbReference type="NCBI Taxonomy" id="1496"/>
    <lineage>
        <taxon>Bacteria</taxon>
        <taxon>Bacillati</taxon>
        <taxon>Bacillota</taxon>
        <taxon>Clostridia</taxon>
        <taxon>Peptostreptococcales</taxon>
        <taxon>Peptostreptococcaceae</taxon>
        <taxon>Clostridioides</taxon>
    </lineage>
</organism>
<evidence type="ECO:0000313" key="1">
    <source>
        <dbReference type="EMBL" id="CDS85509.1"/>
    </source>
</evidence>
<dbReference type="AlphaFoldDB" id="A0A069A3M9"/>
<proteinExistence type="predicted"/>
<name>A0A069A3M9_CLODI</name>
<protein>
    <submittedName>
        <fullName evidence="1">Uncharacterized protein</fullName>
    </submittedName>
</protein>
<dbReference type="EMBL" id="LK933116">
    <property type="protein sequence ID" value="CDT35298.1"/>
    <property type="molecule type" value="Genomic_DNA"/>
</dbReference>